<proteinExistence type="predicted"/>
<reference evidence="2 3" key="1">
    <citation type="submission" date="2016-11" db="EMBL/GenBank/DDBJ databases">
        <authorList>
            <person name="Jaros S."/>
            <person name="Januszkiewicz K."/>
            <person name="Wedrychowicz H."/>
        </authorList>
    </citation>
    <scope>NUCLEOTIDE SEQUENCE [LARGE SCALE GENOMIC DNA]</scope>
    <source>
        <strain evidence="2 3">DSM 16010</strain>
    </source>
</reference>
<sequence length="91" mass="10671">MRRVISVLLIIMQLLFFINYFIHASIMQLNLYLWIFTALFGVLISIRLWRNAPHMYESEALYMAMRISLSAVSAASLIFIMVLIISRPYLL</sequence>
<keyword evidence="1" id="KW-1133">Transmembrane helix</keyword>
<protein>
    <submittedName>
        <fullName evidence="2">Uncharacterized protein</fullName>
    </submittedName>
</protein>
<keyword evidence="1" id="KW-0812">Transmembrane</keyword>
<keyword evidence="1" id="KW-0472">Membrane</keyword>
<evidence type="ECO:0000256" key="1">
    <source>
        <dbReference type="SAM" id="Phobius"/>
    </source>
</evidence>
<name>A0A1M7EAM3_9BACL</name>
<keyword evidence="3" id="KW-1185">Reference proteome</keyword>
<feature type="transmembrane region" description="Helical" evidence="1">
    <location>
        <begin position="7"/>
        <end position="26"/>
    </location>
</feature>
<dbReference type="EMBL" id="FRCF01000003">
    <property type="protein sequence ID" value="SHL88658.1"/>
    <property type="molecule type" value="Genomic_DNA"/>
</dbReference>
<dbReference type="OrthoDB" id="9929315at2"/>
<evidence type="ECO:0000313" key="3">
    <source>
        <dbReference type="Proteomes" id="UP000184206"/>
    </source>
</evidence>
<gene>
    <name evidence="2" type="ORF">SAMN02745189_01155</name>
</gene>
<dbReference type="AlphaFoldDB" id="A0A1M7EAM3"/>
<feature type="transmembrane region" description="Helical" evidence="1">
    <location>
        <begin position="61"/>
        <end position="85"/>
    </location>
</feature>
<dbReference type="Proteomes" id="UP000184206">
    <property type="component" value="Unassembled WGS sequence"/>
</dbReference>
<dbReference type="STRING" id="1123231.SAMN02745189_01155"/>
<feature type="transmembrane region" description="Helical" evidence="1">
    <location>
        <begin position="32"/>
        <end position="49"/>
    </location>
</feature>
<evidence type="ECO:0000313" key="2">
    <source>
        <dbReference type="EMBL" id="SHL88658.1"/>
    </source>
</evidence>
<dbReference type="RefSeq" id="WP_072709292.1">
    <property type="nucleotide sequence ID" value="NZ_FRCF01000003.1"/>
</dbReference>
<accession>A0A1M7EAM3</accession>
<organism evidence="2 3">
    <name type="scientific">Lacicoccus alkaliphilus DSM 16010</name>
    <dbReference type="NCBI Taxonomy" id="1123231"/>
    <lineage>
        <taxon>Bacteria</taxon>
        <taxon>Bacillati</taxon>
        <taxon>Bacillota</taxon>
        <taxon>Bacilli</taxon>
        <taxon>Bacillales</taxon>
        <taxon>Salinicoccaceae</taxon>
        <taxon>Lacicoccus</taxon>
    </lineage>
</organism>